<evidence type="ECO:0000256" key="1">
    <source>
        <dbReference type="ARBA" id="ARBA00022801"/>
    </source>
</evidence>
<gene>
    <name evidence="3" type="ORF">GCM10009750_07750</name>
</gene>
<dbReference type="Proteomes" id="UP001501746">
    <property type="component" value="Unassembled WGS sequence"/>
</dbReference>
<dbReference type="Pfam" id="PF00561">
    <property type="entry name" value="Abhydrolase_1"/>
    <property type="match status" value="1"/>
</dbReference>
<evidence type="ECO:0000313" key="3">
    <source>
        <dbReference type="EMBL" id="GAA1826756.1"/>
    </source>
</evidence>
<proteinExistence type="predicted"/>
<dbReference type="EMBL" id="BAAANK010000002">
    <property type="protein sequence ID" value="GAA1826756.1"/>
    <property type="molecule type" value="Genomic_DNA"/>
</dbReference>
<organism evidence="3 4">
    <name type="scientific">Agromyces salentinus</name>
    <dbReference type="NCBI Taxonomy" id="269421"/>
    <lineage>
        <taxon>Bacteria</taxon>
        <taxon>Bacillati</taxon>
        <taxon>Actinomycetota</taxon>
        <taxon>Actinomycetes</taxon>
        <taxon>Micrococcales</taxon>
        <taxon>Microbacteriaceae</taxon>
        <taxon>Agromyces</taxon>
    </lineage>
</organism>
<protein>
    <recommendedName>
        <fullName evidence="2">AB hydrolase-1 domain-containing protein</fullName>
    </recommendedName>
</protein>
<dbReference type="InterPro" id="IPR000073">
    <property type="entry name" value="AB_hydrolase_1"/>
</dbReference>
<keyword evidence="4" id="KW-1185">Reference proteome</keyword>
<reference evidence="3 4" key="1">
    <citation type="journal article" date="2019" name="Int. J. Syst. Evol. Microbiol.">
        <title>The Global Catalogue of Microorganisms (GCM) 10K type strain sequencing project: providing services to taxonomists for standard genome sequencing and annotation.</title>
        <authorList>
            <consortium name="The Broad Institute Genomics Platform"/>
            <consortium name="The Broad Institute Genome Sequencing Center for Infectious Disease"/>
            <person name="Wu L."/>
            <person name="Ma J."/>
        </authorList>
    </citation>
    <scope>NUCLEOTIDE SEQUENCE [LARGE SCALE GENOMIC DNA]</scope>
    <source>
        <strain evidence="3 4">JCM 14323</strain>
    </source>
</reference>
<sequence>MNADDMNTTSATTAHDSDTTWTGMVAVDDTALAVTDTGGPGIPVVYLNGAYASTRHWQRVIAELGPGYRHIAFDERARGKSKRATDYSFEACMRDIDAVLDARGVERPLLVGWSYGALLGVHWASRNPTRALGVVGVDGPYPVGWTDEAGHDEIRKVFKRMKPLMPLVRPLGLAARFSAETHADLAIESHLLHAALEPVLDGITVPVRYVVASGEAVGSRDDLQEQMRKAIDPLLARNPNLKVSAKVGSNHGSVLRKDSRAVAVVVREVAALERPGR</sequence>
<comment type="caution">
    <text evidence="3">The sequence shown here is derived from an EMBL/GenBank/DDBJ whole genome shotgun (WGS) entry which is preliminary data.</text>
</comment>
<dbReference type="SUPFAM" id="SSF53474">
    <property type="entry name" value="alpha/beta-Hydrolases"/>
    <property type="match status" value="1"/>
</dbReference>
<dbReference type="Gene3D" id="3.40.50.1820">
    <property type="entry name" value="alpha/beta hydrolase"/>
    <property type="match status" value="1"/>
</dbReference>
<dbReference type="InterPro" id="IPR029058">
    <property type="entry name" value="AB_hydrolase_fold"/>
</dbReference>
<accession>A0ABN2MHK4</accession>
<evidence type="ECO:0000313" key="4">
    <source>
        <dbReference type="Proteomes" id="UP001501746"/>
    </source>
</evidence>
<dbReference type="PANTHER" id="PTHR43798">
    <property type="entry name" value="MONOACYLGLYCEROL LIPASE"/>
    <property type="match status" value="1"/>
</dbReference>
<evidence type="ECO:0000259" key="2">
    <source>
        <dbReference type="Pfam" id="PF00561"/>
    </source>
</evidence>
<feature type="domain" description="AB hydrolase-1" evidence="2">
    <location>
        <begin position="43"/>
        <end position="151"/>
    </location>
</feature>
<name>A0ABN2MHK4_9MICO</name>
<dbReference type="PANTHER" id="PTHR43798:SF31">
    <property type="entry name" value="AB HYDROLASE SUPERFAMILY PROTEIN YCLE"/>
    <property type="match status" value="1"/>
</dbReference>
<dbReference type="InterPro" id="IPR050266">
    <property type="entry name" value="AB_hydrolase_sf"/>
</dbReference>
<keyword evidence="1" id="KW-0378">Hydrolase</keyword>